<proteinExistence type="predicted"/>
<dbReference type="eggNOG" id="ENOG5031ZHA">
    <property type="taxonomic scope" value="Bacteria"/>
</dbReference>
<protein>
    <submittedName>
        <fullName evidence="1">Uncharacterized protein</fullName>
    </submittedName>
</protein>
<accession>A0A059XVC8</accession>
<keyword evidence="2" id="KW-1185">Reference proteome</keyword>
<reference evidence="1 2" key="1">
    <citation type="journal article" date="2014" name="Genome Announc.">
        <title>Complete Genome Sequence of the Bovine Mastitis Pathogen Mycoplasma californicum Strain ST-6T (ATCC 33461T).</title>
        <authorList>
            <person name="Calcutt M.J."/>
            <person name="Foecking M.F."/>
            <person name="Fox L.K."/>
        </authorList>
    </citation>
    <scope>NUCLEOTIDE SEQUENCE [LARGE SCALE GENOMIC DNA]</scope>
    <source>
        <strain evidence="1 2">ST-6</strain>
    </source>
</reference>
<gene>
    <name evidence="1" type="ORF">MCFN_00400</name>
</gene>
<evidence type="ECO:0000313" key="2">
    <source>
        <dbReference type="Proteomes" id="UP000027088"/>
    </source>
</evidence>
<dbReference type="RefSeq" id="WP_038561055.1">
    <property type="nucleotide sequence ID" value="NZ_AP018940.1"/>
</dbReference>
<organism evidence="1 2">
    <name type="scientific">Mycoplasmopsis californica</name>
    <dbReference type="NCBI Taxonomy" id="2113"/>
    <lineage>
        <taxon>Bacteria</taxon>
        <taxon>Bacillati</taxon>
        <taxon>Mycoplasmatota</taxon>
        <taxon>Mycoplasmoidales</taxon>
        <taxon>Metamycoplasmataceae</taxon>
        <taxon>Mycoplasmopsis</taxon>
    </lineage>
</organism>
<dbReference type="Proteomes" id="UP000027088">
    <property type="component" value="Chromosome"/>
</dbReference>
<dbReference type="KEGG" id="mcr:MCFN_00400"/>
<name>A0A059XVC8_9BACT</name>
<sequence>MPTNTILKYFVYESKSKSDQKFVLEDASTAAKTHFDSIKELHQALLKMTEGNDARVWIYKNKMPLGSLSLGGLEALIKLADKKNIATPDVLEFIIASDLLEQNHTIHFTDPRDKKILGLFVLTVVLLAVVLLLCTMILVRNAN</sequence>
<dbReference type="AlphaFoldDB" id="A0A059XVC8"/>
<evidence type="ECO:0000313" key="1">
    <source>
        <dbReference type="EMBL" id="AIA29256.1"/>
    </source>
</evidence>
<dbReference type="EMBL" id="CP007521">
    <property type="protein sequence ID" value="AIA29256.1"/>
    <property type="molecule type" value="Genomic_DNA"/>
</dbReference>